<evidence type="ECO:0000256" key="9">
    <source>
        <dbReference type="ARBA" id="ARBA00023004"/>
    </source>
</evidence>
<dbReference type="InterPro" id="IPR006620">
    <property type="entry name" value="Pro_4_hyd_alph"/>
</dbReference>
<protein>
    <recommendedName>
        <fullName evidence="16">Fe2OG dioxygenase domain-containing protein</fullName>
    </recommendedName>
</protein>
<feature type="transmembrane region" description="Helical" evidence="11">
    <location>
        <begin position="885"/>
        <end position="905"/>
    </location>
</feature>
<dbReference type="Gene3D" id="2.60.120.620">
    <property type="entry name" value="q2cbj1_9rhob like domain"/>
    <property type="match status" value="1"/>
</dbReference>
<keyword evidence="5" id="KW-0479">Metal-binding</keyword>
<dbReference type="SUPFAM" id="SSF103473">
    <property type="entry name" value="MFS general substrate transporter"/>
    <property type="match status" value="1"/>
</dbReference>
<keyword evidence="3" id="KW-0813">Transport</keyword>
<dbReference type="GO" id="GO:0022857">
    <property type="term" value="F:transmembrane transporter activity"/>
    <property type="evidence" value="ECO:0007669"/>
    <property type="project" value="InterPro"/>
</dbReference>
<dbReference type="InterPro" id="IPR020846">
    <property type="entry name" value="MFS_dom"/>
</dbReference>
<evidence type="ECO:0000256" key="7">
    <source>
        <dbReference type="ARBA" id="ARBA00022989"/>
    </source>
</evidence>
<dbReference type="GO" id="GO:0016020">
    <property type="term" value="C:membrane"/>
    <property type="evidence" value="ECO:0007669"/>
    <property type="project" value="UniProtKB-SubCell"/>
</dbReference>
<dbReference type="eggNOG" id="KOG0253">
    <property type="taxonomic scope" value="Eukaryota"/>
</dbReference>
<dbReference type="GO" id="GO:0016705">
    <property type="term" value="F:oxidoreductase activity, acting on paired donors, with incorporation or reduction of molecular oxygen"/>
    <property type="evidence" value="ECO:0007669"/>
    <property type="project" value="InterPro"/>
</dbReference>
<feature type="transmembrane region" description="Helical" evidence="11">
    <location>
        <begin position="645"/>
        <end position="668"/>
    </location>
</feature>
<dbReference type="GO" id="GO:0051213">
    <property type="term" value="F:dioxygenase activity"/>
    <property type="evidence" value="ECO:0007669"/>
    <property type="project" value="UniProtKB-KW"/>
</dbReference>
<dbReference type="SMART" id="SM00702">
    <property type="entry name" value="P4Hc"/>
    <property type="match status" value="1"/>
</dbReference>
<keyword evidence="6" id="KW-0223">Dioxygenase</keyword>
<dbReference type="GeneID" id="20226326"/>
<comment type="cofactor">
    <cofactor evidence="1">
        <name>L-ascorbate</name>
        <dbReference type="ChEBI" id="CHEBI:38290"/>
    </cofactor>
</comment>
<evidence type="ECO:0000256" key="8">
    <source>
        <dbReference type="ARBA" id="ARBA00023002"/>
    </source>
</evidence>
<keyword evidence="4 11" id="KW-0812">Transmembrane</keyword>
<dbReference type="EMBL" id="GL833158">
    <property type="protein sequence ID" value="EGB03912.1"/>
    <property type="molecule type" value="Genomic_DNA"/>
</dbReference>
<dbReference type="PANTHER" id="PTHR23511">
    <property type="entry name" value="SYNAPTIC VESICLE GLYCOPROTEIN 2"/>
    <property type="match status" value="1"/>
</dbReference>
<name>F0YLR8_AURAN</name>
<keyword evidence="8" id="KW-0560">Oxidoreductase</keyword>
<evidence type="ECO:0000256" key="10">
    <source>
        <dbReference type="ARBA" id="ARBA00023136"/>
    </source>
</evidence>
<sequence>MAACGSATGTGDKTPWDVRKKPVTLAWSPPGEKITSARIFVTTSTTVAKVLKSFASRYDLGLPVASLCLRNRARVLHPDLPVLAQIEGDLAQLCEVAELADGPPLVGPDKIVAATRQVHETKTNHGVVAADLELDGETYDEVREELVARGLHVAAALLPIFAEGAPEPAVVDRVARAADLRGEARAVAAERLAPAHALAAREDACAVMARAPFFGDGPLSGAPGAPPARSAADVRSRLADAEASLALRLYKEAYRHRHRPARLASLAPARARANAASARLFATGAVVAALRRDGYAAAPNAAPLADVRLVRDHFEAAFAAGRFGAARTDPCNAGSHAVVLPLAGEAGATPEATAALGRVFGLLAGCAAELEAAGGLRLAVPDEVQCARYPPGAPGYRAHRDWYPTEHGNDREVTLLLYLNEHWTDDDGGALAFPASGAAVRPEAGTLVAFLSRTCDHRVEPATARPRLALTLWLDRRADTHATMHREPYEEVQEAPEDAEETSPVDAALEEAGFNAVSVEVLLITGLGWFADGLETSALSVLLPALATEFSATAGELAAFASAVAAGQAVGAFGWGAVADARGRRGAFVASLALAASVDAAAGSAPSFRWLLALKALAGVGCGGNLPIAVTLASELLPPRRRETCVVLMHVFYELGELSAIGLAALLLPGRWRLFVSLLGAPTAVAAVLGALRLPESPRWLWARGDRGKAAAALDRVARRRPGPTPDDKPRVVASNGAAAAVGSGWVTWAPEIAATRDLRSGPTYAVLAAARVLACTVFLLASALVERHGPWPTLLGFLACTTAASGGLAALLARRSTTTELRFGAAYCALTFFFNGVWPVLYVVTPAAFPTDARGAGFGAANVGKQLGAVALPLVAGALLHRSLLALGLVLTGGWLLGAAAAAVQARRPAYLARGGEEDRADGVDADSPLV</sequence>
<gene>
    <name evidence="14" type="ORF">AURANDRAFT_67591</name>
</gene>
<dbReference type="InterPro" id="IPR036259">
    <property type="entry name" value="MFS_trans_sf"/>
</dbReference>
<evidence type="ECO:0000256" key="1">
    <source>
        <dbReference type="ARBA" id="ARBA00001961"/>
    </source>
</evidence>
<evidence type="ECO:0000256" key="11">
    <source>
        <dbReference type="SAM" id="Phobius"/>
    </source>
</evidence>
<dbReference type="KEGG" id="aaf:AURANDRAFT_67591"/>
<organism evidence="15">
    <name type="scientific">Aureococcus anophagefferens</name>
    <name type="common">Harmful bloom alga</name>
    <dbReference type="NCBI Taxonomy" id="44056"/>
    <lineage>
        <taxon>Eukaryota</taxon>
        <taxon>Sar</taxon>
        <taxon>Stramenopiles</taxon>
        <taxon>Ochrophyta</taxon>
        <taxon>Pelagophyceae</taxon>
        <taxon>Pelagomonadales</taxon>
        <taxon>Pelagomonadaceae</taxon>
        <taxon>Aureococcus</taxon>
    </lineage>
</organism>
<proteinExistence type="predicted"/>
<dbReference type="CDD" id="cd17316">
    <property type="entry name" value="MFS_SV2_like"/>
    <property type="match status" value="1"/>
</dbReference>
<dbReference type="InterPro" id="IPR011701">
    <property type="entry name" value="MFS"/>
</dbReference>
<dbReference type="AlphaFoldDB" id="F0YLR8"/>
<evidence type="ECO:0000256" key="4">
    <source>
        <dbReference type="ARBA" id="ARBA00022692"/>
    </source>
</evidence>
<keyword evidence="7 11" id="KW-1133">Transmembrane helix</keyword>
<dbReference type="Proteomes" id="UP000002729">
    <property type="component" value="Unassembled WGS sequence"/>
</dbReference>
<evidence type="ECO:0000259" key="12">
    <source>
        <dbReference type="PROSITE" id="PS50850"/>
    </source>
</evidence>
<feature type="transmembrane region" description="Helical" evidence="11">
    <location>
        <begin position="792"/>
        <end position="814"/>
    </location>
</feature>
<dbReference type="SUPFAM" id="SSF51197">
    <property type="entry name" value="Clavaminate synthase-like"/>
    <property type="match status" value="1"/>
</dbReference>
<dbReference type="InterPro" id="IPR005829">
    <property type="entry name" value="Sugar_transporter_CS"/>
</dbReference>
<feature type="domain" description="Fe2OG dioxygenase" evidence="13">
    <location>
        <begin position="380"/>
        <end position="476"/>
    </location>
</feature>
<reference evidence="14 15" key="1">
    <citation type="journal article" date="2011" name="Proc. Natl. Acad. Sci. U.S.A.">
        <title>Niche of harmful alga Aureococcus anophagefferens revealed through ecogenomics.</title>
        <authorList>
            <person name="Gobler C.J."/>
            <person name="Berry D.L."/>
            <person name="Dyhrman S.T."/>
            <person name="Wilhelm S.W."/>
            <person name="Salamov A."/>
            <person name="Lobanov A.V."/>
            <person name="Zhang Y."/>
            <person name="Collier J.L."/>
            <person name="Wurch L.L."/>
            <person name="Kustka A.B."/>
            <person name="Dill B.D."/>
            <person name="Shah M."/>
            <person name="VerBerkmoes N.C."/>
            <person name="Kuo A."/>
            <person name="Terry A."/>
            <person name="Pangilinan J."/>
            <person name="Lindquist E.A."/>
            <person name="Lucas S."/>
            <person name="Paulsen I.T."/>
            <person name="Hattenrath-Lehmann T.K."/>
            <person name="Talmage S.C."/>
            <person name="Walker E.A."/>
            <person name="Koch F."/>
            <person name="Burson A.M."/>
            <person name="Marcoval M.A."/>
            <person name="Tang Y.Z."/>
            <person name="Lecleir G.R."/>
            <person name="Coyne K.J."/>
            <person name="Berg G.M."/>
            <person name="Bertrand E.M."/>
            <person name="Saito M.A."/>
            <person name="Gladyshev V.N."/>
            <person name="Grigoriev I.V."/>
        </authorList>
    </citation>
    <scope>NUCLEOTIDE SEQUENCE [LARGE SCALE GENOMIC DNA]</scope>
    <source>
        <strain evidence="15">CCMP 1984</strain>
    </source>
</reference>
<dbReference type="RefSeq" id="XP_009041337.1">
    <property type="nucleotide sequence ID" value="XM_009043089.1"/>
</dbReference>
<evidence type="ECO:0000256" key="3">
    <source>
        <dbReference type="ARBA" id="ARBA00022448"/>
    </source>
</evidence>
<keyword evidence="10 11" id="KW-0472">Membrane</keyword>
<evidence type="ECO:0000256" key="5">
    <source>
        <dbReference type="ARBA" id="ARBA00022723"/>
    </source>
</evidence>
<dbReference type="GO" id="GO:0031418">
    <property type="term" value="F:L-ascorbic acid binding"/>
    <property type="evidence" value="ECO:0007669"/>
    <property type="project" value="InterPro"/>
</dbReference>
<dbReference type="PANTHER" id="PTHR23511:SF34">
    <property type="entry name" value="SYNAPTIC VESICLE GLYCOPROTEIN 2"/>
    <property type="match status" value="1"/>
</dbReference>
<evidence type="ECO:0008006" key="16">
    <source>
        <dbReference type="Google" id="ProtNLM"/>
    </source>
</evidence>
<evidence type="ECO:0000256" key="6">
    <source>
        <dbReference type="ARBA" id="ARBA00022964"/>
    </source>
</evidence>
<keyword evidence="9" id="KW-0408">Iron</keyword>
<dbReference type="Gene3D" id="1.20.1250.20">
    <property type="entry name" value="MFS general substrate transporter like domains"/>
    <property type="match status" value="2"/>
</dbReference>
<comment type="subcellular location">
    <subcellularLocation>
        <location evidence="2">Membrane</location>
        <topology evidence="2">Multi-pass membrane protein</topology>
    </subcellularLocation>
</comment>
<dbReference type="GO" id="GO:0005506">
    <property type="term" value="F:iron ion binding"/>
    <property type="evidence" value="ECO:0007669"/>
    <property type="project" value="InterPro"/>
</dbReference>
<feature type="transmembrane region" description="Helical" evidence="11">
    <location>
        <begin position="610"/>
        <end position="633"/>
    </location>
</feature>
<evidence type="ECO:0000313" key="14">
    <source>
        <dbReference type="EMBL" id="EGB03912.1"/>
    </source>
</evidence>
<feature type="transmembrane region" description="Helical" evidence="11">
    <location>
        <begin position="557"/>
        <end position="579"/>
    </location>
</feature>
<dbReference type="Pfam" id="PF07690">
    <property type="entry name" value="MFS_1"/>
    <property type="match status" value="1"/>
</dbReference>
<dbReference type="InParanoid" id="F0YLR8"/>
<keyword evidence="15" id="KW-1185">Reference proteome</keyword>
<feature type="transmembrane region" description="Helical" evidence="11">
    <location>
        <begin position="765"/>
        <end position="786"/>
    </location>
</feature>
<feature type="transmembrane region" description="Helical" evidence="11">
    <location>
        <begin position="826"/>
        <end position="845"/>
    </location>
</feature>
<dbReference type="InterPro" id="IPR005123">
    <property type="entry name" value="Oxoglu/Fe-dep_dioxygenase_dom"/>
</dbReference>
<evidence type="ECO:0000259" key="13">
    <source>
        <dbReference type="PROSITE" id="PS51471"/>
    </source>
</evidence>
<feature type="transmembrane region" description="Helical" evidence="11">
    <location>
        <begin position="586"/>
        <end position="604"/>
    </location>
</feature>
<dbReference type="InterPro" id="IPR044862">
    <property type="entry name" value="Pro_4_hyd_alph_FE2OG_OXY"/>
</dbReference>
<feature type="transmembrane region" description="Helical" evidence="11">
    <location>
        <begin position="674"/>
        <end position="694"/>
    </location>
</feature>
<dbReference type="OrthoDB" id="4139357at2759"/>
<dbReference type="PROSITE" id="PS50850">
    <property type="entry name" value="MFS"/>
    <property type="match status" value="1"/>
</dbReference>
<evidence type="ECO:0000256" key="2">
    <source>
        <dbReference type="ARBA" id="ARBA00004141"/>
    </source>
</evidence>
<dbReference type="PROSITE" id="PS00217">
    <property type="entry name" value="SUGAR_TRANSPORT_2"/>
    <property type="match status" value="1"/>
</dbReference>
<accession>F0YLR8</accession>
<evidence type="ECO:0000313" key="15">
    <source>
        <dbReference type="Proteomes" id="UP000002729"/>
    </source>
</evidence>
<feature type="domain" description="Major facilitator superfamily (MFS) profile" evidence="12">
    <location>
        <begin position="521"/>
        <end position="911"/>
    </location>
</feature>
<dbReference type="Pfam" id="PF13640">
    <property type="entry name" value="2OG-FeII_Oxy_3"/>
    <property type="match status" value="1"/>
</dbReference>
<dbReference type="PROSITE" id="PS51471">
    <property type="entry name" value="FE2OG_OXY"/>
    <property type="match status" value="1"/>
</dbReference>